<evidence type="ECO:0000256" key="2">
    <source>
        <dbReference type="ARBA" id="ARBA00022737"/>
    </source>
</evidence>
<dbReference type="Gene3D" id="2.130.10.10">
    <property type="entry name" value="YVTN repeat-like/Quinoprotein amine dehydrogenase"/>
    <property type="match status" value="3"/>
</dbReference>
<dbReference type="PROSITE" id="PS50294">
    <property type="entry name" value="WD_REPEATS_REGION"/>
    <property type="match status" value="1"/>
</dbReference>
<name>A0ABP0N3X6_9DINO</name>
<proteinExistence type="predicted"/>
<keyword evidence="2" id="KW-0677">Repeat</keyword>
<keyword evidence="5" id="KW-0732">Signal</keyword>
<evidence type="ECO:0000256" key="3">
    <source>
        <dbReference type="PROSITE-ProRule" id="PRU00221"/>
    </source>
</evidence>
<dbReference type="Proteomes" id="UP001642484">
    <property type="component" value="Unassembled WGS sequence"/>
</dbReference>
<dbReference type="Pfam" id="PF00400">
    <property type="entry name" value="WD40"/>
    <property type="match status" value="4"/>
</dbReference>
<reference evidence="7 8" key="1">
    <citation type="submission" date="2024-02" db="EMBL/GenBank/DDBJ databases">
        <authorList>
            <person name="Chen Y."/>
            <person name="Shah S."/>
            <person name="Dougan E. K."/>
            <person name="Thang M."/>
            <person name="Chan C."/>
        </authorList>
    </citation>
    <scope>NUCLEOTIDE SEQUENCE [LARGE SCALE GENOMIC DNA]</scope>
</reference>
<evidence type="ECO:0000256" key="5">
    <source>
        <dbReference type="SAM" id="SignalP"/>
    </source>
</evidence>
<dbReference type="Gene3D" id="2.60.120.620">
    <property type="entry name" value="q2cbj1_9rhob like domain"/>
    <property type="match status" value="1"/>
</dbReference>
<dbReference type="PROSITE" id="PS51471">
    <property type="entry name" value="FE2OG_OXY"/>
    <property type="match status" value="1"/>
</dbReference>
<feature type="repeat" description="WD" evidence="3">
    <location>
        <begin position="565"/>
        <end position="606"/>
    </location>
</feature>
<evidence type="ECO:0000313" key="8">
    <source>
        <dbReference type="Proteomes" id="UP001642484"/>
    </source>
</evidence>
<evidence type="ECO:0000259" key="6">
    <source>
        <dbReference type="PROSITE" id="PS51471"/>
    </source>
</evidence>
<dbReference type="InterPro" id="IPR036322">
    <property type="entry name" value="WD40_repeat_dom_sf"/>
</dbReference>
<dbReference type="InterPro" id="IPR015943">
    <property type="entry name" value="WD40/YVTN_repeat-like_dom_sf"/>
</dbReference>
<dbReference type="SUPFAM" id="SSF81901">
    <property type="entry name" value="HCP-like"/>
    <property type="match status" value="1"/>
</dbReference>
<feature type="signal peptide" evidence="5">
    <location>
        <begin position="1"/>
        <end position="25"/>
    </location>
</feature>
<dbReference type="InterPro" id="IPR005123">
    <property type="entry name" value="Oxoglu/Fe-dep_dioxygenase_dom"/>
</dbReference>
<feature type="repeat" description="WD" evidence="3">
    <location>
        <begin position="606"/>
        <end position="638"/>
    </location>
</feature>
<feature type="repeat" description="WD" evidence="3">
    <location>
        <begin position="647"/>
        <end position="686"/>
    </location>
</feature>
<dbReference type="InterPro" id="IPR050505">
    <property type="entry name" value="WDR55/POC1"/>
</dbReference>
<dbReference type="CDD" id="cd00200">
    <property type="entry name" value="WD40"/>
    <property type="match status" value="1"/>
</dbReference>
<accession>A0ABP0N3X6</accession>
<dbReference type="Gene3D" id="1.25.40.10">
    <property type="entry name" value="Tetratricopeptide repeat domain"/>
    <property type="match status" value="1"/>
</dbReference>
<dbReference type="InterPro" id="IPR011990">
    <property type="entry name" value="TPR-like_helical_dom_sf"/>
</dbReference>
<dbReference type="PANTHER" id="PTHR44019">
    <property type="entry name" value="WD REPEAT-CONTAINING PROTEIN 55"/>
    <property type="match status" value="1"/>
</dbReference>
<dbReference type="PROSITE" id="PS50082">
    <property type="entry name" value="WD_REPEATS_2"/>
    <property type="match status" value="3"/>
</dbReference>
<dbReference type="EMBL" id="CAXAMN010021292">
    <property type="protein sequence ID" value="CAK9057617.1"/>
    <property type="molecule type" value="Genomic_DNA"/>
</dbReference>
<gene>
    <name evidence="7" type="ORF">CCMP2556_LOCUS28422</name>
</gene>
<keyword evidence="8" id="KW-1185">Reference proteome</keyword>
<dbReference type="PANTHER" id="PTHR44019:SF8">
    <property type="entry name" value="POC1 CENTRIOLAR PROTEIN HOMOLOG"/>
    <property type="match status" value="1"/>
</dbReference>
<keyword evidence="1 3" id="KW-0853">WD repeat</keyword>
<dbReference type="SUPFAM" id="SSF50978">
    <property type="entry name" value="WD40 repeat-like"/>
    <property type="match status" value="1"/>
</dbReference>
<evidence type="ECO:0000256" key="4">
    <source>
        <dbReference type="SAM" id="MobiDB-lite"/>
    </source>
</evidence>
<sequence>MPRLLSTHLLPLAAGLALLLEGCAPELDVRARGQGLSRWRTAPHLPSFLDTHEEELRLQQGGWWGWLAPPWLGRCVVGYVKWHLAPSEQPQERNTLFSHKFCKPAALGSFHWPQAAWRAKFNVLASLVTEEEAVAMKRLLEDAPDDFDEDIDGVDKMITYEFIISSAGAQKAHDPVRSARRAQLRRITEPILRERIQPFVWARYPKAGAVCHSMIRRYLERERRTHDTHWDIPSYVSVVVSLDSSGQDFEGGFFVTTGNGEKSFIPLQRGDTVVHQSDLLHGVHVRHGERWSWAMWFQDSWDCSSRAESWWQQEAEARDPVAQTLRAMRAATQQESYSWLQEAAQAGFPRAQLYFGKALEDGLAHHAPDPPAAAAWFERSRLGGEIDACASAEIVVEAGLEGHVPSVQTIRPQIYRKQVPPTIKEIECSPSRQRSAPALMGRPVVPRMEEATSRTEMPVRRLQLGSAKNGVDVDATWRPTVDETMSVGGLGAFFWDETRRERAHDQGPCELELGAPGTGLRQVIAMVSPGSSESSSMADDQRNRPGRSTMDAFPVRGFGAVGQGVQVHRRPVRSVNFAPDGQRLCTASEDGTAKVFDLSTGKLLKEVDHHNTIWWADFSQDGQMLVTCSDDRSVRVYDCSRWELLEMFGHGLPVKSASFSGERLATASGDGFLRVFDLDSGRELAKHKHESWVISCRFAHDGTFLASGAADKWLRVFDEEGELVFKHCFAGLVTCVDFSKEALLCATTTRQEDGIYVLDVPSGRRVQLIQQKAIALSARFSPDGEQIHCVSRHGVQVYEVSSGQLLENYPHDVHVNYVSMRSDGLLCSCADDGRLRFFGTAAAAPALEPMN</sequence>
<organism evidence="7 8">
    <name type="scientific">Durusdinium trenchii</name>
    <dbReference type="NCBI Taxonomy" id="1381693"/>
    <lineage>
        <taxon>Eukaryota</taxon>
        <taxon>Sar</taxon>
        <taxon>Alveolata</taxon>
        <taxon>Dinophyceae</taxon>
        <taxon>Suessiales</taxon>
        <taxon>Symbiodiniaceae</taxon>
        <taxon>Durusdinium</taxon>
    </lineage>
</organism>
<comment type="caution">
    <text evidence="7">The sequence shown here is derived from an EMBL/GenBank/DDBJ whole genome shotgun (WGS) entry which is preliminary data.</text>
</comment>
<feature type="domain" description="Fe2OG dioxygenase" evidence="6">
    <location>
        <begin position="206"/>
        <end position="299"/>
    </location>
</feature>
<protein>
    <recommendedName>
        <fullName evidence="6">Fe2OG dioxygenase domain-containing protein</fullName>
    </recommendedName>
</protein>
<dbReference type="InterPro" id="IPR001680">
    <property type="entry name" value="WD40_rpt"/>
</dbReference>
<evidence type="ECO:0000256" key="1">
    <source>
        <dbReference type="ARBA" id="ARBA00022574"/>
    </source>
</evidence>
<feature type="region of interest" description="Disordered" evidence="4">
    <location>
        <begin position="528"/>
        <end position="547"/>
    </location>
</feature>
<dbReference type="SMART" id="SM00320">
    <property type="entry name" value="WD40"/>
    <property type="match status" value="6"/>
</dbReference>
<feature type="chain" id="PRO_5045865214" description="Fe2OG dioxygenase domain-containing protein" evidence="5">
    <location>
        <begin position="26"/>
        <end position="851"/>
    </location>
</feature>
<evidence type="ECO:0000313" key="7">
    <source>
        <dbReference type="EMBL" id="CAK9057617.1"/>
    </source>
</evidence>